<feature type="region of interest" description="Disordered" evidence="1">
    <location>
        <begin position="45"/>
        <end position="73"/>
    </location>
</feature>
<evidence type="ECO:0000313" key="3">
    <source>
        <dbReference type="Proteomes" id="UP000001292"/>
    </source>
</evidence>
<name>B4IDM6_DROSE</name>
<evidence type="ECO:0000313" key="2">
    <source>
        <dbReference type="EMBL" id="EDW45684.1"/>
    </source>
</evidence>
<proteinExistence type="predicted"/>
<reference evidence="2 3" key="1">
    <citation type="journal article" date="2007" name="Nature">
        <title>Evolution of genes and genomes on the Drosophila phylogeny.</title>
        <authorList>
            <consortium name="Drosophila 12 Genomes Consortium"/>
            <person name="Clark A.G."/>
            <person name="Eisen M.B."/>
            <person name="Smith D.R."/>
            <person name="Bergman C.M."/>
            <person name="Oliver B."/>
            <person name="Markow T.A."/>
            <person name="Kaufman T.C."/>
            <person name="Kellis M."/>
            <person name="Gelbart W."/>
            <person name="Iyer V.N."/>
            <person name="Pollard D.A."/>
            <person name="Sackton T.B."/>
            <person name="Larracuente A.M."/>
            <person name="Singh N.D."/>
            <person name="Abad J.P."/>
            <person name="Abt D.N."/>
            <person name="Adryan B."/>
            <person name="Aguade M."/>
            <person name="Akashi H."/>
            <person name="Anderson W.W."/>
            <person name="Aquadro C.F."/>
            <person name="Ardell D.H."/>
            <person name="Arguello R."/>
            <person name="Artieri C.G."/>
            <person name="Barbash D.A."/>
            <person name="Barker D."/>
            <person name="Barsanti P."/>
            <person name="Batterham P."/>
            <person name="Batzoglou S."/>
            <person name="Begun D."/>
            <person name="Bhutkar A."/>
            <person name="Blanco E."/>
            <person name="Bosak S.A."/>
            <person name="Bradley R.K."/>
            <person name="Brand A.D."/>
            <person name="Brent M.R."/>
            <person name="Brooks A.N."/>
            <person name="Brown R.H."/>
            <person name="Butlin R.K."/>
            <person name="Caggese C."/>
            <person name="Calvi B.R."/>
            <person name="Bernardo de Carvalho A."/>
            <person name="Caspi A."/>
            <person name="Castrezana S."/>
            <person name="Celniker S.E."/>
            <person name="Chang J.L."/>
            <person name="Chapple C."/>
            <person name="Chatterji S."/>
            <person name="Chinwalla A."/>
            <person name="Civetta A."/>
            <person name="Clifton S.W."/>
            <person name="Comeron J.M."/>
            <person name="Costello J.C."/>
            <person name="Coyne J.A."/>
            <person name="Daub J."/>
            <person name="David R.G."/>
            <person name="Delcher A.L."/>
            <person name="Delehaunty K."/>
            <person name="Do C.B."/>
            <person name="Ebling H."/>
            <person name="Edwards K."/>
            <person name="Eickbush T."/>
            <person name="Evans J.D."/>
            <person name="Filipski A."/>
            <person name="Findeiss S."/>
            <person name="Freyhult E."/>
            <person name="Fulton L."/>
            <person name="Fulton R."/>
            <person name="Garcia A.C."/>
            <person name="Gardiner A."/>
            <person name="Garfield D.A."/>
            <person name="Garvin B.E."/>
            <person name="Gibson G."/>
            <person name="Gilbert D."/>
            <person name="Gnerre S."/>
            <person name="Godfrey J."/>
            <person name="Good R."/>
            <person name="Gotea V."/>
            <person name="Gravely B."/>
            <person name="Greenberg A.J."/>
            <person name="Griffiths-Jones S."/>
            <person name="Gross S."/>
            <person name="Guigo R."/>
            <person name="Gustafson E.A."/>
            <person name="Haerty W."/>
            <person name="Hahn M.W."/>
            <person name="Halligan D.L."/>
            <person name="Halpern A.L."/>
            <person name="Halter G.M."/>
            <person name="Han M.V."/>
            <person name="Heger A."/>
            <person name="Hillier L."/>
            <person name="Hinrichs A.S."/>
            <person name="Holmes I."/>
            <person name="Hoskins R.A."/>
            <person name="Hubisz M.J."/>
            <person name="Hultmark D."/>
            <person name="Huntley M.A."/>
            <person name="Jaffe D.B."/>
            <person name="Jagadeeshan S."/>
            <person name="Jeck W.R."/>
            <person name="Johnson J."/>
            <person name="Jones C.D."/>
            <person name="Jordan W.C."/>
            <person name="Karpen G.H."/>
            <person name="Kataoka E."/>
            <person name="Keightley P.D."/>
            <person name="Kheradpour P."/>
            <person name="Kirkness E.F."/>
            <person name="Koerich L.B."/>
            <person name="Kristiansen K."/>
            <person name="Kudrna D."/>
            <person name="Kulathinal R.J."/>
            <person name="Kumar S."/>
            <person name="Kwok R."/>
            <person name="Lander E."/>
            <person name="Langley C.H."/>
            <person name="Lapoint R."/>
            <person name="Lazzaro B.P."/>
            <person name="Lee S.J."/>
            <person name="Levesque L."/>
            <person name="Li R."/>
            <person name="Lin C.F."/>
            <person name="Lin M.F."/>
            <person name="Lindblad-Toh K."/>
            <person name="Llopart A."/>
            <person name="Long M."/>
            <person name="Low L."/>
            <person name="Lozovsky E."/>
            <person name="Lu J."/>
            <person name="Luo M."/>
            <person name="Machado C.A."/>
            <person name="Makalowski W."/>
            <person name="Marzo M."/>
            <person name="Matsuda M."/>
            <person name="Matzkin L."/>
            <person name="McAllister B."/>
            <person name="McBride C.S."/>
            <person name="McKernan B."/>
            <person name="McKernan K."/>
            <person name="Mendez-Lago M."/>
            <person name="Minx P."/>
            <person name="Mollenhauer M.U."/>
            <person name="Montooth K."/>
            <person name="Mount S.M."/>
            <person name="Mu X."/>
            <person name="Myers E."/>
            <person name="Negre B."/>
            <person name="Newfeld S."/>
            <person name="Nielsen R."/>
            <person name="Noor M.A."/>
            <person name="O'Grady P."/>
            <person name="Pachter L."/>
            <person name="Papaceit M."/>
            <person name="Parisi M.J."/>
            <person name="Parisi M."/>
            <person name="Parts L."/>
            <person name="Pedersen J.S."/>
            <person name="Pesole G."/>
            <person name="Phillippy A.M."/>
            <person name="Ponting C.P."/>
            <person name="Pop M."/>
            <person name="Porcelli D."/>
            <person name="Powell J.R."/>
            <person name="Prohaska S."/>
            <person name="Pruitt K."/>
            <person name="Puig M."/>
            <person name="Quesneville H."/>
            <person name="Ram K.R."/>
            <person name="Rand D."/>
            <person name="Rasmussen M.D."/>
            <person name="Reed L.K."/>
            <person name="Reenan R."/>
            <person name="Reily A."/>
            <person name="Remington K.A."/>
            <person name="Rieger T.T."/>
            <person name="Ritchie M.G."/>
            <person name="Robin C."/>
            <person name="Rogers Y.H."/>
            <person name="Rohde C."/>
            <person name="Rozas J."/>
            <person name="Rubenfield M.J."/>
            <person name="Ruiz A."/>
            <person name="Russo S."/>
            <person name="Salzberg S.L."/>
            <person name="Sanchez-Gracia A."/>
            <person name="Saranga D.J."/>
            <person name="Sato H."/>
            <person name="Schaeffer S.W."/>
            <person name="Schatz M.C."/>
            <person name="Schlenke T."/>
            <person name="Schwartz R."/>
            <person name="Segarra C."/>
            <person name="Singh R.S."/>
            <person name="Sirot L."/>
            <person name="Sirota M."/>
            <person name="Sisneros N.B."/>
            <person name="Smith C.D."/>
            <person name="Smith T.F."/>
            <person name="Spieth J."/>
            <person name="Stage D.E."/>
            <person name="Stark A."/>
            <person name="Stephan W."/>
            <person name="Strausberg R.L."/>
            <person name="Strempel S."/>
            <person name="Sturgill D."/>
            <person name="Sutton G."/>
            <person name="Sutton G.G."/>
            <person name="Tao W."/>
            <person name="Teichmann S."/>
            <person name="Tobari Y.N."/>
            <person name="Tomimura Y."/>
            <person name="Tsolas J.M."/>
            <person name="Valente V.L."/>
            <person name="Venter E."/>
            <person name="Venter J.C."/>
            <person name="Vicario S."/>
            <person name="Vieira F.G."/>
            <person name="Vilella A.J."/>
            <person name="Villasante A."/>
            <person name="Walenz B."/>
            <person name="Wang J."/>
            <person name="Wasserman M."/>
            <person name="Watts T."/>
            <person name="Wilson D."/>
            <person name="Wilson R.K."/>
            <person name="Wing R.A."/>
            <person name="Wolfner M.F."/>
            <person name="Wong A."/>
            <person name="Wong G.K."/>
            <person name="Wu C.I."/>
            <person name="Wu G."/>
            <person name="Yamamoto D."/>
            <person name="Yang H.P."/>
            <person name="Yang S.P."/>
            <person name="Yorke J.A."/>
            <person name="Yoshida K."/>
            <person name="Zdobnov E."/>
            <person name="Zhang P."/>
            <person name="Zhang Y."/>
            <person name="Zimin A.V."/>
            <person name="Baldwin J."/>
            <person name="Abdouelleil A."/>
            <person name="Abdulkadir J."/>
            <person name="Abebe A."/>
            <person name="Abera B."/>
            <person name="Abreu J."/>
            <person name="Acer S.C."/>
            <person name="Aftuck L."/>
            <person name="Alexander A."/>
            <person name="An P."/>
            <person name="Anderson E."/>
            <person name="Anderson S."/>
            <person name="Arachi H."/>
            <person name="Azer M."/>
            <person name="Bachantsang P."/>
            <person name="Barry A."/>
            <person name="Bayul T."/>
            <person name="Berlin A."/>
            <person name="Bessette D."/>
            <person name="Bloom T."/>
            <person name="Blye J."/>
            <person name="Boguslavskiy L."/>
            <person name="Bonnet C."/>
            <person name="Boukhgalter B."/>
            <person name="Bourzgui I."/>
            <person name="Brown A."/>
            <person name="Cahill P."/>
            <person name="Channer S."/>
            <person name="Cheshatsang Y."/>
            <person name="Chuda L."/>
            <person name="Citroen M."/>
            <person name="Collymore A."/>
            <person name="Cooke P."/>
            <person name="Costello M."/>
            <person name="D'Aco K."/>
            <person name="Daza R."/>
            <person name="De Haan G."/>
            <person name="DeGray S."/>
            <person name="DeMaso C."/>
            <person name="Dhargay N."/>
            <person name="Dooley K."/>
            <person name="Dooley E."/>
            <person name="Doricent M."/>
            <person name="Dorje P."/>
            <person name="Dorjee K."/>
            <person name="Dupes A."/>
            <person name="Elong R."/>
            <person name="Falk J."/>
            <person name="Farina A."/>
            <person name="Faro S."/>
            <person name="Ferguson D."/>
            <person name="Fisher S."/>
            <person name="Foley C.D."/>
            <person name="Franke A."/>
            <person name="Friedrich D."/>
            <person name="Gadbois L."/>
            <person name="Gearin G."/>
            <person name="Gearin C.R."/>
            <person name="Giannoukos G."/>
            <person name="Goode T."/>
            <person name="Graham J."/>
            <person name="Grandbois E."/>
            <person name="Grewal S."/>
            <person name="Gyaltsen K."/>
            <person name="Hafez N."/>
            <person name="Hagos B."/>
            <person name="Hall J."/>
            <person name="Henson C."/>
            <person name="Hollinger A."/>
            <person name="Honan T."/>
            <person name="Huard M.D."/>
            <person name="Hughes L."/>
            <person name="Hurhula B."/>
            <person name="Husby M.E."/>
            <person name="Kamat A."/>
            <person name="Kanga B."/>
            <person name="Kashin S."/>
            <person name="Khazanovich D."/>
            <person name="Kisner P."/>
            <person name="Lance K."/>
            <person name="Lara M."/>
            <person name="Lee W."/>
            <person name="Lennon N."/>
            <person name="Letendre F."/>
            <person name="LeVine R."/>
            <person name="Lipovsky A."/>
            <person name="Liu X."/>
            <person name="Liu J."/>
            <person name="Liu S."/>
            <person name="Lokyitsang T."/>
            <person name="Lokyitsang Y."/>
            <person name="Lubonja R."/>
            <person name="Lui A."/>
            <person name="MacDonald P."/>
            <person name="Magnisalis V."/>
            <person name="Maru K."/>
            <person name="Matthews C."/>
            <person name="McCusker W."/>
            <person name="McDonough S."/>
            <person name="Mehta T."/>
            <person name="Meldrim J."/>
            <person name="Meneus L."/>
            <person name="Mihai O."/>
            <person name="Mihalev A."/>
            <person name="Mihova T."/>
            <person name="Mittelman R."/>
            <person name="Mlenga V."/>
            <person name="Montmayeur A."/>
            <person name="Mulrain L."/>
            <person name="Navidi A."/>
            <person name="Naylor J."/>
            <person name="Negash T."/>
            <person name="Nguyen T."/>
            <person name="Nguyen N."/>
            <person name="Nicol R."/>
            <person name="Norbu C."/>
            <person name="Norbu N."/>
            <person name="Novod N."/>
            <person name="O'Neill B."/>
            <person name="Osman S."/>
            <person name="Markiewicz E."/>
            <person name="Oyono O.L."/>
            <person name="Patti C."/>
            <person name="Phunkhang P."/>
            <person name="Pierre F."/>
            <person name="Priest M."/>
            <person name="Raghuraman S."/>
            <person name="Rege F."/>
            <person name="Reyes R."/>
            <person name="Rise C."/>
            <person name="Rogov P."/>
            <person name="Ross K."/>
            <person name="Ryan E."/>
            <person name="Settipalli S."/>
            <person name="Shea T."/>
            <person name="Sherpa N."/>
            <person name="Shi L."/>
            <person name="Shih D."/>
            <person name="Sparrow T."/>
            <person name="Spaulding J."/>
            <person name="Stalker J."/>
            <person name="Stange-Thomann N."/>
            <person name="Stavropoulos S."/>
            <person name="Stone C."/>
            <person name="Strader C."/>
            <person name="Tesfaye S."/>
            <person name="Thomson T."/>
            <person name="Thoulutsang Y."/>
            <person name="Thoulutsang D."/>
            <person name="Topham K."/>
            <person name="Topping I."/>
            <person name="Tsamla T."/>
            <person name="Vassiliev H."/>
            <person name="Vo A."/>
            <person name="Wangchuk T."/>
            <person name="Wangdi T."/>
            <person name="Weiand M."/>
            <person name="Wilkinson J."/>
            <person name="Wilson A."/>
            <person name="Yadav S."/>
            <person name="Young G."/>
            <person name="Yu Q."/>
            <person name="Zembek L."/>
            <person name="Zhong D."/>
            <person name="Zimmer A."/>
            <person name="Zwirko Z."/>
            <person name="Jaffe D.B."/>
            <person name="Alvarez P."/>
            <person name="Brockman W."/>
            <person name="Butler J."/>
            <person name="Chin C."/>
            <person name="Gnerre S."/>
            <person name="Grabherr M."/>
            <person name="Kleber M."/>
            <person name="Mauceli E."/>
            <person name="MacCallum I."/>
        </authorList>
    </citation>
    <scope>NUCLEOTIDE SEQUENCE [LARGE SCALE GENOMIC DNA]</scope>
    <source>
        <strain evidence="3">Rob3c / Tucson 14021-0248.25</strain>
    </source>
</reference>
<gene>
    <name evidence="2" type="primary">Dsec\GM11411</name>
    <name evidence="2" type="ORF">Dsec_GM11411</name>
</gene>
<dbReference type="PhylomeDB" id="B4IDM6"/>
<dbReference type="AlphaFoldDB" id="B4IDM6"/>
<dbReference type="Proteomes" id="UP000001292">
    <property type="component" value="Unassembled WGS sequence"/>
</dbReference>
<protein>
    <submittedName>
        <fullName evidence="2">GM11411</fullName>
    </submittedName>
</protein>
<dbReference type="HOGENOM" id="CLU_140580_0_0_1"/>
<organism evidence="3">
    <name type="scientific">Drosophila sechellia</name>
    <name type="common">Fruit fly</name>
    <dbReference type="NCBI Taxonomy" id="7238"/>
    <lineage>
        <taxon>Eukaryota</taxon>
        <taxon>Metazoa</taxon>
        <taxon>Ecdysozoa</taxon>
        <taxon>Arthropoda</taxon>
        <taxon>Hexapoda</taxon>
        <taxon>Insecta</taxon>
        <taxon>Pterygota</taxon>
        <taxon>Neoptera</taxon>
        <taxon>Endopterygota</taxon>
        <taxon>Diptera</taxon>
        <taxon>Brachycera</taxon>
        <taxon>Muscomorpha</taxon>
        <taxon>Ephydroidea</taxon>
        <taxon>Drosophilidae</taxon>
        <taxon>Drosophila</taxon>
        <taxon>Sophophora</taxon>
    </lineage>
</organism>
<dbReference type="OMA" id="NGECLYG"/>
<dbReference type="EMBL" id="CH480830">
    <property type="protein sequence ID" value="EDW45684.1"/>
    <property type="molecule type" value="Genomic_DNA"/>
</dbReference>
<sequence length="94" mass="10307">MAAQSRRQKNRRPRCSKTMSLAALILGLVGLTMVTLAAGNDAISAPKAGRDQQQQQRHQQTSEIEDDGGARPDKDFDFAAYVNGECLYGYFSRG</sequence>
<keyword evidence="3" id="KW-1185">Reference proteome</keyword>
<evidence type="ECO:0000256" key="1">
    <source>
        <dbReference type="SAM" id="MobiDB-lite"/>
    </source>
</evidence>
<accession>B4IDM6</accession>